<evidence type="ECO:0000259" key="2">
    <source>
        <dbReference type="Pfam" id="PF00501"/>
    </source>
</evidence>
<dbReference type="InterPro" id="IPR020845">
    <property type="entry name" value="AMP-binding_CS"/>
</dbReference>
<dbReference type="PANTHER" id="PTHR43352:SF1">
    <property type="entry name" value="ANTHRANILATE--COA LIGASE"/>
    <property type="match status" value="1"/>
</dbReference>
<dbReference type="SUPFAM" id="SSF56801">
    <property type="entry name" value="Acetyl-CoA synthetase-like"/>
    <property type="match status" value="1"/>
</dbReference>
<dbReference type="Gene3D" id="3.30.300.30">
    <property type="match status" value="1"/>
</dbReference>
<dbReference type="EMBL" id="JBHTMB010000012">
    <property type="protein sequence ID" value="MFD1232066.1"/>
    <property type="molecule type" value="Genomic_DNA"/>
</dbReference>
<evidence type="ECO:0000313" key="4">
    <source>
        <dbReference type="EMBL" id="MFD1232066.1"/>
    </source>
</evidence>
<reference evidence="5" key="1">
    <citation type="journal article" date="2019" name="Int. J. Syst. Evol. Microbiol.">
        <title>The Global Catalogue of Microorganisms (GCM) 10K type strain sequencing project: providing services to taxonomists for standard genome sequencing and annotation.</title>
        <authorList>
            <consortium name="The Broad Institute Genomics Platform"/>
            <consortium name="The Broad Institute Genome Sequencing Center for Infectious Disease"/>
            <person name="Wu L."/>
            <person name="Ma J."/>
        </authorList>
    </citation>
    <scope>NUCLEOTIDE SEQUENCE [LARGE SCALE GENOMIC DNA]</scope>
    <source>
        <strain evidence="5">CCUG 49018</strain>
    </source>
</reference>
<dbReference type="InterPro" id="IPR025110">
    <property type="entry name" value="AMP-bd_C"/>
</dbReference>
<gene>
    <name evidence="4" type="ORF">ACFQ34_02100</name>
</gene>
<dbReference type="InterPro" id="IPR000873">
    <property type="entry name" value="AMP-dep_synth/lig_dom"/>
</dbReference>
<name>A0ABW3V9R9_9PSEU</name>
<feature type="domain" description="AMP-dependent synthetase/ligase" evidence="2">
    <location>
        <begin position="49"/>
        <end position="387"/>
    </location>
</feature>
<dbReference type="Pfam" id="PF00501">
    <property type="entry name" value="AMP-binding"/>
    <property type="match status" value="1"/>
</dbReference>
<keyword evidence="1" id="KW-0436">Ligase</keyword>
<sequence>MTPLSPSAHVDTFCRDRLPPAQQWPEFVFDLPDLHYPQRLNAATALLDAAVAGHGADRPCLLSADETWTYGDVLARANRIAHVLTADLGVVPGNRVLLRGPNTPWLAACWLAVLKAGAVAVATMPLLRRHELDKIVATARPTVALCDERFLDELPPGVPAVSFGQDLQARCAAHPATFPDVATAADDVALLAFTSGTTGRPKATMHFHRDVLAIADTFSTHVLKPRPDDVFTGTPPLAFTFGLGGLLVFPLRVGASVLLVERATPTELARIAAEHGVTVLFTAPTAYRAILDAGDGHLLAGVRRAVSAGEALPADVAVRYREAVGRPLIDGIGGTEMLHVFISAADDDARPGATGRAVPGFRAEVHDVDGRPVPDGTPGLLAVKGPTGCRYLDDPRQTGYVRDGWNLTGDVYVRDPDGWFHYVARSDDMIVSSGYNIAGPEVEELLLTHPDVVESGVVGAPDAERGALVTAFVVLRDGVEPGPATARTLQDHVKRVGAPYKYPRRVEFVDALPRNASGKLLRAVLRERAADPAVAVPVPATPQDARGLPSTTAGR</sequence>
<feature type="domain" description="AMP-binding enzyme C-terminal" evidence="3">
    <location>
        <begin position="441"/>
        <end position="519"/>
    </location>
</feature>
<protein>
    <submittedName>
        <fullName evidence="4">AMP-binding protein</fullName>
    </submittedName>
</protein>
<evidence type="ECO:0000259" key="3">
    <source>
        <dbReference type="Pfam" id="PF13193"/>
    </source>
</evidence>
<dbReference type="RefSeq" id="WP_339122514.1">
    <property type="nucleotide sequence ID" value="NZ_BAABKS010000017.1"/>
</dbReference>
<keyword evidence="5" id="KW-1185">Reference proteome</keyword>
<accession>A0ABW3V9R9</accession>
<dbReference type="PROSITE" id="PS00455">
    <property type="entry name" value="AMP_BINDING"/>
    <property type="match status" value="1"/>
</dbReference>
<comment type="caution">
    <text evidence="4">The sequence shown here is derived from an EMBL/GenBank/DDBJ whole genome shotgun (WGS) entry which is preliminary data.</text>
</comment>
<dbReference type="PANTHER" id="PTHR43352">
    <property type="entry name" value="ACETYL-COA SYNTHETASE"/>
    <property type="match status" value="1"/>
</dbReference>
<organism evidence="4 5">
    <name type="scientific">Pseudonocardia benzenivorans</name>
    <dbReference type="NCBI Taxonomy" id="228005"/>
    <lineage>
        <taxon>Bacteria</taxon>
        <taxon>Bacillati</taxon>
        <taxon>Actinomycetota</taxon>
        <taxon>Actinomycetes</taxon>
        <taxon>Pseudonocardiales</taxon>
        <taxon>Pseudonocardiaceae</taxon>
        <taxon>Pseudonocardia</taxon>
    </lineage>
</organism>
<proteinExistence type="predicted"/>
<evidence type="ECO:0000313" key="5">
    <source>
        <dbReference type="Proteomes" id="UP001597182"/>
    </source>
</evidence>
<dbReference type="Gene3D" id="3.40.50.12780">
    <property type="entry name" value="N-terminal domain of ligase-like"/>
    <property type="match status" value="1"/>
</dbReference>
<evidence type="ECO:0000256" key="1">
    <source>
        <dbReference type="ARBA" id="ARBA00022598"/>
    </source>
</evidence>
<dbReference type="InterPro" id="IPR042099">
    <property type="entry name" value="ANL_N_sf"/>
</dbReference>
<dbReference type="Pfam" id="PF13193">
    <property type="entry name" value="AMP-binding_C"/>
    <property type="match status" value="1"/>
</dbReference>
<dbReference type="Proteomes" id="UP001597182">
    <property type="component" value="Unassembled WGS sequence"/>
</dbReference>
<dbReference type="InterPro" id="IPR045851">
    <property type="entry name" value="AMP-bd_C_sf"/>
</dbReference>